<dbReference type="CDD" id="cd02966">
    <property type="entry name" value="TlpA_like_family"/>
    <property type="match status" value="1"/>
</dbReference>
<gene>
    <name evidence="4" type="ordered locus">Hoch_4595</name>
</gene>
<protein>
    <submittedName>
        <fullName evidence="4">Alkyl hydroperoxide reductase/ Thiol specific antioxidant/ Mal allergen</fullName>
    </submittedName>
</protein>
<dbReference type="HOGENOM" id="CLU_675960_0_0_7"/>
<dbReference type="InterPro" id="IPR036249">
    <property type="entry name" value="Thioredoxin-like_sf"/>
</dbReference>
<keyword evidence="2" id="KW-0732">Signal</keyword>
<dbReference type="eggNOG" id="COG0526">
    <property type="taxonomic scope" value="Bacteria"/>
</dbReference>
<dbReference type="GO" id="GO:0016209">
    <property type="term" value="F:antioxidant activity"/>
    <property type="evidence" value="ECO:0007669"/>
    <property type="project" value="InterPro"/>
</dbReference>
<dbReference type="PROSITE" id="PS51352">
    <property type="entry name" value="THIOREDOXIN_2"/>
    <property type="match status" value="1"/>
</dbReference>
<feature type="domain" description="Thioredoxin" evidence="3">
    <location>
        <begin position="269"/>
        <end position="447"/>
    </location>
</feature>
<dbReference type="RefSeq" id="WP_012829684.1">
    <property type="nucleotide sequence ID" value="NC_013440.1"/>
</dbReference>
<dbReference type="Proteomes" id="UP000001880">
    <property type="component" value="Chromosome"/>
</dbReference>
<feature type="signal peptide" evidence="2">
    <location>
        <begin position="1"/>
        <end position="20"/>
    </location>
</feature>
<feature type="chain" id="PRO_5003010332" evidence="2">
    <location>
        <begin position="21"/>
        <end position="456"/>
    </location>
</feature>
<accession>D0LQ49</accession>
<evidence type="ECO:0000259" key="3">
    <source>
        <dbReference type="PROSITE" id="PS51352"/>
    </source>
</evidence>
<dbReference type="EMBL" id="CP001804">
    <property type="protein sequence ID" value="ACY17086.1"/>
    <property type="molecule type" value="Genomic_DNA"/>
</dbReference>
<dbReference type="OrthoDB" id="5516057at2"/>
<dbReference type="STRING" id="502025.Hoch_4595"/>
<keyword evidence="5" id="KW-1185">Reference proteome</keyword>
<dbReference type="InterPro" id="IPR050553">
    <property type="entry name" value="Thioredoxin_ResA/DsbE_sf"/>
</dbReference>
<evidence type="ECO:0000313" key="4">
    <source>
        <dbReference type="EMBL" id="ACY17086.1"/>
    </source>
</evidence>
<dbReference type="InterPro" id="IPR000866">
    <property type="entry name" value="AhpC/TSA"/>
</dbReference>
<dbReference type="InterPro" id="IPR013766">
    <property type="entry name" value="Thioredoxin_domain"/>
</dbReference>
<dbReference type="GO" id="GO:0016491">
    <property type="term" value="F:oxidoreductase activity"/>
    <property type="evidence" value="ECO:0007669"/>
    <property type="project" value="InterPro"/>
</dbReference>
<dbReference type="PANTHER" id="PTHR42852:SF13">
    <property type="entry name" value="PROTEIN DIPZ"/>
    <property type="match status" value="1"/>
</dbReference>
<dbReference type="Pfam" id="PF00578">
    <property type="entry name" value="AhpC-TSA"/>
    <property type="match status" value="1"/>
</dbReference>
<dbReference type="PANTHER" id="PTHR42852">
    <property type="entry name" value="THIOL:DISULFIDE INTERCHANGE PROTEIN DSBE"/>
    <property type="match status" value="1"/>
</dbReference>
<feature type="region of interest" description="Disordered" evidence="1">
    <location>
        <begin position="22"/>
        <end position="49"/>
    </location>
</feature>
<dbReference type="Gene3D" id="3.40.30.10">
    <property type="entry name" value="Glutaredoxin"/>
    <property type="match status" value="1"/>
</dbReference>
<feature type="compositionally biased region" description="Low complexity" evidence="1">
    <location>
        <begin position="33"/>
        <end position="49"/>
    </location>
</feature>
<name>D0LQ49_HALO1</name>
<dbReference type="SUPFAM" id="SSF52833">
    <property type="entry name" value="Thioredoxin-like"/>
    <property type="match status" value="1"/>
</dbReference>
<evidence type="ECO:0000256" key="1">
    <source>
        <dbReference type="SAM" id="MobiDB-lite"/>
    </source>
</evidence>
<evidence type="ECO:0000313" key="5">
    <source>
        <dbReference type="Proteomes" id="UP000001880"/>
    </source>
</evidence>
<dbReference type="AlphaFoldDB" id="D0LQ49"/>
<reference evidence="4 5" key="1">
    <citation type="journal article" date="2010" name="Stand. Genomic Sci.">
        <title>Complete genome sequence of Haliangium ochraceum type strain (SMP-2).</title>
        <authorList>
            <consortium name="US DOE Joint Genome Institute (JGI-PGF)"/>
            <person name="Ivanova N."/>
            <person name="Daum C."/>
            <person name="Lang E."/>
            <person name="Abt B."/>
            <person name="Kopitz M."/>
            <person name="Saunders E."/>
            <person name="Lapidus A."/>
            <person name="Lucas S."/>
            <person name="Glavina Del Rio T."/>
            <person name="Nolan M."/>
            <person name="Tice H."/>
            <person name="Copeland A."/>
            <person name="Cheng J.F."/>
            <person name="Chen F."/>
            <person name="Bruce D."/>
            <person name="Goodwin L."/>
            <person name="Pitluck S."/>
            <person name="Mavromatis K."/>
            <person name="Pati A."/>
            <person name="Mikhailova N."/>
            <person name="Chen A."/>
            <person name="Palaniappan K."/>
            <person name="Land M."/>
            <person name="Hauser L."/>
            <person name="Chang Y.J."/>
            <person name="Jeffries C.D."/>
            <person name="Detter J.C."/>
            <person name="Brettin T."/>
            <person name="Rohde M."/>
            <person name="Goker M."/>
            <person name="Bristow J."/>
            <person name="Markowitz V."/>
            <person name="Eisen J.A."/>
            <person name="Hugenholtz P."/>
            <person name="Kyrpides N.C."/>
            <person name="Klenk H.P."/>
        </authorList>
    </citation>
    <scope>NUCLEOTIDE SEQUENCE [LARGE SCALE GENOMIC DNA]</scope>
    <source>
        <strain evidence="5">DSM 14365 / CIP 107738 / JCM 11303 / AJ 13395 / SMP-2</strain>
    </source>
</reference>
<organism evidence="4 5">
    <name type="scientific">Haliangium ochraceum (strain DSM 14365 / JCM 11303 / SMP-2)</name>
    <dbReference type="NCBI Taxonomy" id="502025"/>
    <lineage>
        <taxon>Bacteria</taxon>
        <taxon>Pseudomonadati</taxon>
        <taxon>Myxococcota</taxon>
        <taxon>Polyangia</taxon>
        <taxon>Haliangiales</taxon>
        <taxon>Kofleriaceae</taxon>
        <taxon>Haliangium</taxon>
    </lineage>
</organism>
<evidence type="ECO:0000256" key="2">
    <source>
        <dbReference type="SAM" id="SignalP"/>
    </source>
</evidence>
<dbReference type="KEGG" id="hoh:Hoch_4595"/>
<proteinExistence type="predicted"/>
<sequence length="456" mass="48936">MSFLWVAAALLALSATSACNKDAKRDAGDTDEGVGAAAETAAGDTEVAADSPAGEAARQWYRAWFQGSPEVGEIPFFMQLPVAPLRGEVVVKQGDGLLRGEARWFGAEASANLPLLRTRLYLRSDAKGQLSGHMTSASPVSDHAESLPLRAEPVDEVDNRKRFRDVAACGAAPEAANGQGQGQDEPKAFAGEWLASFEERGEVGLSVVEREPGVWTGAAAFSNGTVVSLVGNAFGERLCLSGFDGVNPTLMVLDLQAGGRRLSGRWAAGVSEETQSEFTAERREQAIAHDTGGVRFTPNQTRLPLAKLGLAEFAGKPVIIEFGASWCPPCLDAVPLFRSIYEAHHGNGLEIVTLLFELEDDDELLLRKAEAFTREYEIPWPVMPVRGEIAPYWKVVPHEPEVTEVNLPVTLFVNADGTIRDAHMGFPPPNSGAPFDALRQRYEAAAKELVGGGRGE</sequence>